<name>K0T763_THAOC</name>
<comment type="subcellular location">
    <subcellularLocation>
        <location evidence="1">Membrane</location>
        <topology evidence="1">Multi-pass membrane protein</topology>
    </subcellularLocation>
</comment>
<keyword evidence="2" id="KW-0812">Transmembrane</keyword>
<evidence type="ECO:0000256" key="1">
    <source>
        <dbReference type="ARBA" id="ARBA00004141"/>
    </source>
</evidence>
<keyword evidence="4" id="KW-0472">Membrane</keyword>
<dbReference type="InterPro" id="IPR009915">
    <property type="entry name" value="NnrU_dom"/>
</dbReference>
<dbReference type="OrthoDB" id="41527at2759"/>
<protein>
    <recommendedName>
        <fullName evidence="5">NnrU domain-containing protein</fullName>
    </recommendedName>
</protein>
<evidence type="ECO:0000256" key="4">
    <source>
        <dbReference type="ARBA" id="ARBA00023136"/>
    </source>
</evidence>
<feature type="domain" description="NnrU" evidence="5">
    <location>
        <begin position="27"/>
        <end position="179"/>
    </location>
</feature>
<dbReference type="eggNOG" id="ENOG502S4VU">
    <property type="taxonomic scope" value="Eukaryota"/>
</dbReference>
<evidence type="ECO:0000259" key="5">
    <source>
        <dbReference type="Pfam" id="PF07298"/>
    </source>
</evidence>
<keyword evidence="7" id="KW-1185">Reference proteome</keyword>
<dbReference type="Proteomes" id="UP000266841">
    <property type="component" value="Unassembled WGS sequence"/>
</dbReference>
<accession>K0T763</accession>
<evidence type="ECO:0000256" key="2">
    <source>
        <dbReference type="ARBA" id="ARBA00022692"/>
    </source>
</evidence>
<evidence type="ECO:0000313" key="6">
    <source>
        <dbReference type="EMBL" id="EJK66257.1"/>
    </source>
</evidence>
<evidence type="ECO:0000313" key="7">
    <source>
        <dbReference type="Proteomes" id="UP000266841"/>
    </source>
</evidence>
<dbReference type="AlphaFoldDB" id="K0T763"/>
<dbReference type="GO" id="GO:0016020">
    <property type="term" value="C:membrane"/>
    <property type="evidence" value="ECO:0007669"/>
    <property type="project" value="UniProtKB-SubCell"/>
</dbReference>
<evidence type="ECO:0000256" key="3">
    <source>
        <dbReference type="ARBA" id="ARBA00022989"/>
    </source>
</evidence>
<sequence>MASAAARGALLSPQMRWAVGGWTFFIAENLILSENRTYIIEQIGDQAYHLCYGGLSTIAMGTVAYGYVKKVRFSEPLLWGLTSPVPPLARVVSFATLSLGTFLLSQVPPKVQIPVEVTQGGGTPRVQSENEVPVATPEQKGFSLQVRCPFDFTDNKDPSGPVHGIERITRHPGLWSFGLMGMGVAMLTPSVPQRAWLAMPAFVALIGGAHTDSRFRRGLGGELPEEYDNATSNIPFRAIVNGSQGNVLDVARDMADEIKPLNAAIAIGLSGLVVLRRGRGMKLPVR</sequence>
<reference evidence="6 7" key="1">
    <citation type="journal article" date="2012" name="Genome Biol.">
        <title>Genome and low-iron response of an oceanic diatom adapted to chronic iron limitation.</title>
        <authorList>
            <person name="Lommer M."/>
            <person name="Specht M."/>
            <person name="Roy A.S."/>
            <person name="Kraemer L."/>
            <person name="Andreson R."/>
            <person name="Gutowska M.A."/>
            <person name="Wolf J."/>
            <person name="Bergner S.V."/>
            <person name="Schilhabel M.B."/>
            <person name="Klostermeier U.C."/>
            <person name="Beiko R.G."/>
            <person name="Rosenstiel P."/>
            <person name="Hippler M."/>
            <person name="Laroche J."/>
        </authorList>
    </citation>
    <scope>NUCLEOTIDE SEQUENCE [LARGE SCALE GENOMIC DNA]</scope>
    <source>
        <strain evidence="6 7">CCMP1005</strain>
    </source>
</reference>
<dbReference type="EMBL" id="AGNL01015146">
    <property type="protein sequence ID" value="EJK66257.1"/>
    <property type="molecule type" value="Genomic_DNA"/>
</dbReference>
<dbReference type="Pfam" id="PF07298">
    <property type="entry name" value="NnrU"/>
    <property type="match status" value="1"/>
</dbReference>
<organism evidence="6 7">
    <name type="scientific">Thalassiosira oceanica</name>
    <name type="common">Marine diatom</name>
    <dbReference type="NCBI Taxonomy" id="159749"/>
    <lineage>
        <taxon>Eukaryota</taxon>
        <taxon>Sar</taxon>
        <taxon>Stramenopiles</taxon>
        <taxon>Ochrophyta</taxon>
        <taxon>Bacillariophyta</taxon>
        <taxon>Coscinodiscophyceae</taxon>
        <taxon>Thalassiosirophycidae</taxon>
        <taxon>Thalassiosirales</taxon>
        <taxon>Thalassiosiraceae</taxon>
        <taxon>Thalassiosira</taxon>
    </lineage>
</organism>
<dbReference type="OMA" id="CASIAYG"/>
<gene>
    <name evidence="6" type="ORF">THAOC_12838</name>
</gene>
<keyword evidence="3" id="KW-1133">Transmembrane helix</keyword>
<comment type="caution">
    <text evidence="6">The sequence shown here is derived from an EMBL/GenBank/DDBJ whole genome shotgun (WGS) entry which is preliminary data.</text>
</comment>
<proteinExistence type="predicted"/>